<dbReference type="InterPro" id="IPR055356">
    <property type="entry name" value="ZP-N"/>
</dbReference>
<accession>A0AAV2LUB0</accession>
<dbReference type="Gene3D" id="2.60.40.3210">
    <property type="entry name" value="Zona pellucida, ZP-N domain"/>
    <property type="match status" value="1"/>
</dbReference>
<keyword evidence="7" id="KW-1185">Reference proteome</keyword>
<keyword evidence="1 4" id="KW-0732">Signal</keyword>
<reference evidence="6 7" key="1">
    <citation type="submission" date="2024-04" db="EMBL/GenBank/DDBJ databases">
        <authorList>
            <person name="Waldvogel A.-M."/>
            <person name="Schoenle A."/>
        </authorList>
    </citation>
    <scope>NUCLEOTIDE SEQUENCE [LARGE SCALE GENOMIC DNA]</scope>
</reference>
<dbReference type="Pfam" id="PF23344">
    <property type="entry name" value="ZP-N"/>
    <property type="match status" value="1"/>
</dbReference>
<dbReference type="Gene3D" id="2.60.40.4100">
    <property type="entry name" value="Zona pellucida, ZP-C domain"/>
    <property type="match status" value="1"/>
</dbReference>
<keyword evidence="3" id="KW-1133">Transmembrane helix</keyword>
<gene>
    <name evidence="6" type="ORF">KC01_LOCUS31914</name>
</gene>
<evidence type="ECO:0000256" key="2">
    <source>
        <dbReference type="ARBA" id="ARBA00023157"/>
    </source>
</evidence>
<dbReference type="Pfam" id="PF00100">
    <property type="entry name" value="Zona_pellucida"/>
    <property type="match status" value="1"/>
</dbReference>
<dbReference type="PANTHER" id="PTHR14002:SF59">
    <property type="entry name" value="CUB AND ZONA PELLUCIDA-LIKE DOMAIN-CONTAINING PROTEIN 1-RELATED"/>
    <property type="match status" value="1"/>
</dbReference>
<evidence type="ECO:0000313" key="6">
    <source>
        <dbReference type="EMBL" id="CAL1604398.1"/>
    </source>
</evidence>
<proteinExistence type="predicted"/>
<feature type="domain" description="ZP" evidence="5">
    <location>
        <begin position="374"/>
        <end position="624"/>
    </location>
</feature>
<evidence type="ECO:0000313" key="7">
    <source>
        <dbReference type="Proteomes" id="UP001497482"/>
    </source>
</evidence>
<dbReference type="InterPro" id="IPR055355">
    <property type="entry name" value="ZP-C"/>
</dbReference>
<evidence type="ECO:0000256" key="3">
    <source>
        <dbReference type="SAM" id="Phobius"/>
    </source>
</evidence>
<dbReference type="Proteomes" id="UP001497482">
    <property type="component" value="Chromosome 4"/>
</dbReference>
<evidence type="ECO:0000259" key="5">
    <source>
        <dbReference type="PROSITE" id="PS51034"/>
    </source>
</evidence>
<dbReference type="SMART" id="SM00241">
    <property type="entry name" value="ZP"/>
    <property type="match status" value="1"/>
</dbReference>
<keyword evidence="2" id="KW-1015">Disulfide bond</keyword>
<dbReference type="PROSITE" id="PS51034">
    <property type="entry name" value="ZP_2"/>
    <property type="match status" value="1"/>
</dbReference>
<keyword evidence="3" id="KW-0812">Transmembrane</keyword>
<keyword evidence="3" id="KW-0472">Membrane</keyword>
<protein>
    <recommendedName>
        <fullName evidence="5">ZP domain-containing protein</fullName>
    </recommendedName>
</protein>
<name>A0AAV2LUB0_KNICA</name>
<feature type="chain" id="PRO_5043886811" description="ZP domain-containing protein" evidence="4">
    <location>
        <begin position="29"/>
        <end position="704"/>
    </location>
</feature>
<dbReference type="InterPro" id="IPR042235">
    <property type="entry name" value="ZP-C_dom"/>
</dbReference>
<dbReference type="PANTHER" id="PTHR14002">
    <property type="entry name" value="ENDOGLIN/TGF-BETA RECEPTOR TYPE III"/>
    <property type="match status" value="1"/>
</dbReference>
<evidence type="ECO:0000256" key="4">
    <source>
        <dbReference type="SAM" id="SignalP"/>
    </source>
</evidence>
<sequence>MLRRRERAVDIMALTLLLLLMLVTLSSASHFYGGVVTFTAKGLGSTGNYEVEVRSKATFHGCQYQYFSCYSGNCGYNYQLDAGIIDSSSNGPVTASSWCQTETVTNKLLSTNTPFKTRADSCCWIYYSSYSYSPSWSVLASIDIGLRSDTNQPNNSPDIAIVPFLRVPQNCPRTYNLMTFDPDGDVVRCRYGHFAAAECYDCRTHHGFSLNEAECTLQFQSASQGIYEFELVVEDFPQQSITLRYSDGSFVFQVDPPVSSCTEGLYLPKLVSPTPMDGEIIPVQVGKELDITVKAEAQYSTVDQIILTGPLNISKHHTTAGEFHLRWTPIPANNGLYFPICFAVEVKHGSSVHQSEMRCVLVNVTDELVNTVVTCLESSMIVEVEKATLPPLHYDHLRLSDPSNTVCSLQTHSNSTHVVAIIPLNACGTDIEEDDDDLLFKNEITTVDDPTAIITRRHQVEIKFFCQYAKRGNVSLSFSAHRENVTVWDKGFGTFTYVFEIFPDSQFVSRIDPRSYPLEYDVGQRIYMEIQAMTTVNNTEMFVESCSAAPYDNPNYHSPYLLIQNGCIKDPTLVVHQSQARLYAFSIEAFKFIGLHDQVYIGCSVLMCEAGNPNTRCSHGCLPSGAHRRRREAAIETGVHYVSQGPVKLRNSERDGAGLALNLNMNLVFIAGCALATVGMICGLIFYKSRKSTMRYQPLPLQES</sequence>
<dbReference type="AlphaFoldDB" id="A0AAV2LUB0"/>
<dbReference type="EMBL" id="OZ035826">
    <property type="protein sequence ID" value="CAL1604398.1"/>
    <property type="molecule type" value="Genomic_DNA"/>
</dbReference>
<evidence type="ECO:0000256" key="1">
    <source>
        <dbReference type="ARBA" id="ARBA00022729"/>
    </source>
</evidence>
<organism evidence="6 7">
    <name type="scientific">Knipowitschia caucasica</name>
    <name type="common">Caucasian dwarf goby</name>
    <name type="synonym">Pomatoschistus caucasicus</name>
    <dbReference type="NCBI Taxonomy" id="637954"/>
    <lineage>
        <taxon>Eukaryota</taxon>
        <taxon>Metazoa</taxon>
        <taxon>Chordata</taxon>
        <taxon>Craniata</taxon>
        <taxon>Vertebrata</taxon>
        <taxon>Euteleostomi</taxon>
        <taxon>Actinopterygii</taxon>
        <taxon>Neopterygii</taxon>
        <taxon>Teleostei</taxon>
        <taxon>Neoteleostei</taxon>
        <taxon>Acanthomorphata</taxon>
        <taxon>Gobiaria</taxon>
        <taxon>Gobiiformes</taxon>
        <taxon>Gobioidei</taxon>
        <taxon>Gobiidae</taxon>
        <taxon>Gobiinae</taxon>
        <taxon>Knipowitschia</taxon>
    </lineage>
</organism>
<feature type="transmembrane region" description="Helical" evidence="3">
    <location>
        <begin position="667"/>
        <end position="687"/>
    </location>
</feature>
<dbReference type="InterPro" id="IPR001507">
    <property type="entry name" value="ZP_dom"/>
</dbReference>
<feature type="signal peptide" evidence="4">
    <location>
        <begin position="1"/>
        <end position="28"/>
    </location>
</feature>